<name>A0A068S047_9FUNG</name>
<proteinExistence type="predicted"/>
<protein>
    <submittedName>
        <fullName evidence="3">Uncharacterized protein</fullName>
    </submittedName>
</protein>
<dbReference type="EMBL" id="CBTN010000032">
    <property type="protein sequence ID" value="CDH55758.1"/>
    <property type="molecule type" value="Genomic_DNA"/>
</dbReference>
<dbReference type="Proteomes" id="UP000027586">
    <property type="component" value="Unassembled WGS sequence"/>
</dbReference>
<keyword evidence="1" id="KW-0175">Coiled coil</keyword>
<keyword evidence="2" id="KW-0732">Signal</keyword>
<dbReference type="AlphaFoldDB" id="A0A068S047"/>
<evidence type="ECO:0000313" key="3">
    <source>
        <dbReference type="EMBL" id="CDH55758.1"/>
    </source>
</evidence>
<keyword evidence="4" id="KW-1185">Reference proteome</keyword>
<comment type="caution">
    <text evidence="3">The sequence shown here is derived from an EMBL/GenBank/DDBJ whole genome shotgun (WGS) entry which is preliminary data.</text>
</comment>
<evidence type="ECO:0000256" key="2">
    <source>
        <dbReference type="SAM" id="SignalP"/>
    </source>
</evidence>
<feature type="chain" id="PRO_5001652867" evidence="2">
    <location>
        <begin position="32"/>
        <end position="483"/>
    </location>
</feature>
<sequence>MGSHNFSLLHISRRLVLKLIWCFCVVQIAQKSPFCLRSLPITPTVTMSFDEDTTVQLDPLSSQITESKPFSRLFNGWVSLRDLECYTRQLEQRHQLVENLDGSHSLSTKKLLHNKVHDAQQNIENATANIDTMYEEEARSFSEIIHAMIQLIAEQDSNAIYAPLFSDLKDKGQMTLDTIQRRKGDLSQSVSQVRKALIQPDHLKMESKTRMEAMENELCNVEFPRDAKHIYTIQQHRIKQTKEEWNTLVNDAENTAMDNIIQQGILHALLKTPPHHIPTFISNAFQSIMQDCIRRFERAEHIYQLLQSLNSLWSKIQPLNDTLEEQMQQKEIKERIEEGITTAQKTLLNFKQSIDTFVTSNNDRLVYCIGIQAQNMEEEMDLIEQHLNQFKTTVLHPDIGERLHTILKNFNLVLRNHAQFLRCILDRDAAVHDRALSFEDVVAVCKPPISRPMEKVVEQLADDAISRSLQPLIEKMDQLENLL</sequence>
<feature type="coiled-coil region" evidence="1">
    <location>
        <begin position="109"/>
        <end position="136"/>
    </location>
</feature>
<dbReference type="OrthoDB" id="2253660at2759"/>
<accession>A0A068S047</accession>
<organism evidence="3 4">
    <name type="scientific">Lichtheimia corymbifera JMRC:FSU:9682</name>
    <dbReference type="NCBI Taxonomy" id="1263082"/>
    <lineage>
        <taxon>Eukaryota</taxon>
        <taxon>Fungi</taxon>
        <taxon>Fungi incertae sedis</taxon>
        <taxon>Mucoromycota</taxon>
        <taxon>Mucoromycotina</taxon>
        <taxon>Mucoromycetes</taxon>
        <taxon>Mucorales</taxon>
        <taxon>Lichtheimiaceae</taxon>
        <taxon>Lichtheimia</taxon>
    </lineage>
</organism>
<evidence type="ECO:0000256" key="1">
    <source>
        <dbReference type="SAM" id="Coils"/>
    </source>
</evidence>
<feature type="signal peptide" evidence="2">
    <location>
        <begin position="1"/>
        <end position="31"/>
    </location>
</feature>
<gene>
    <name evidence="3" type="ORF">LCOR_06872.1</name>
</gene>
<reference evidence="3" key="1">
    <citation type="submission" date="2013-08" db="EMBL/GenBank/DDBJ databases">
        <title>Gene expansion shapes genome architecture in the human pathogen Lichtheimia corymbifera: an evolutionary genomics analysis in the ancient terrestrial Mucorales (Mucoromycotina).</title>
        <authorList>
            <person name="Schwartze V.U."/>
            <person name="Winter S."/>
            <person name="Shelest E."/>
            <person name="Marcet-Houben M."/>
            <person name="Horn F."/>
            <person name="Wehner S."/>
            <person name="Hoffmann K."/>
            <person name="Riege K."/>
            <person name="Sammeth M."/>
            <person name="Nowrousian M."/>
            <person name="Valiante V."/>
            <person name="Linde J."/>
            <person name="Jacobsen I.D."/>
            <person name="Marz M."/>
            <person name="Brakhage A.A."/>
            <person name="Gabaldon T."/>
            <person name="Bocker S."/>
            <person name="Voigt K."/>
        </authorList>
    </citation>
    <scope>NUCLEOTIDE SEQUENCE [LARGE SCALE GENOMIC DNA]</scope>
    <source>
        <strain evidence="3">FSU 9682</strain>
    </source>
</reference>
<evidence type="ECO:0000313" key="4">
    <source>
        <dbReference type="Proteomes" id="UP000027586"/>
    </source>
</evidence>
<dbReference type="VEuPathDB" id="FungiDB:LCOR_06872.1"/>